<evidence type="ECO:0000313" key="3">
    <source>
        <dbReference type="Proteomes" id="UP001595923"/>
    </source>
</evidence>
<dbReference type="Proteomes" id="UP001595923">
    <property type="component" value="Unassembled WGS sequence"/>
</dbReference>
<dbReference type="EMBL" id="JBHSFQ010000018">
    <property type="protein sequence ID" value="MFC4563866.1"/>
    <property type="molecule type" value="Genomic_DNA"/>
</dbReference>
<sequence>MDDNQHEGSVRPTGWRLPLGIIVVGAVIAYVAVDRAYGSFPLVPWTAIPTLSLLAVGEGITAWHTRRRIRRATGTTPIDPLSAARLLALAKASALFGAVSVGVFGGAALALLDRLNAAAARADAITCAGTLAAGGLLLAAALLLEHACRVPPEDEEPPPGRRPAA</sequence>
<comment type="caution">
    <text evidence="2">The sequence shown here is derived from an EMBL/GenBank/DDBJ whole genome shotgun (WGS) entry which is preliminary data.</text>
</comment>
<accession>A0ABV9DY91</accession>
<feature type="transmembrane region" description="Helical" evidence="1">
    <location>
        <begin position="15"/>
        <end position="33"/>
    </location>
</feature>
<keyword evidence="1" id="KW-0472">Membrane</keyword>
<organism evidence="2 3">
    <name type="scientific">Nocardiopsis mangrovi</name>
    <dbReference type="NCBI Taxonomy" id="1179818"/>
    <lineage>
        <taxon>Bacteria</taxon>
        <taxon>Bacillati</taxon>
        <taxon>Actinomycetota</taxon>
        <taxon>Actinomycetes</taxon>
        <taxon>Streptosporangiales</taxon>
        <taxon>Nocardiopsidaceae</taxon>
        <taxon>Nocardiopsis</taxon>
    </lineage>
</organism>
<gene>
    <name evidence="2" type="ORF">ACFO4E_18560</name>
</gene>
<dbReference type="Pfam" id="PF11377">
    <property type="entry name" value="DUF3180"/>
    <property type="match status" value="1"/>
</dbReference>
<feature type="transmembrane region" description="Helical" evidence="1">
    <location>
        <begin position="86"/>
        <end position="112"/>
    </location>
</feature>
<dbReference type="RefSeq" id="WP_378576489.1">
    <property type="nucleotide sequence ID" value="NZ_JBHSFQ010000018.1"/>
</dbReference>
<dbReference type="InterPro" id="IPR021517">
    <property type="entry name" value="DUF3180"/>
</dbReference>
<feature type="transmembrane region" description="Helical" evidence="1">
    <location>
        <begin position="45"/>
        <end position="65"/>
    </location>
</feature>
<evidence type="ECO:0000256" key="1">
    <source>
        <dbReference type="SAM" id="Phobius"/>
    </source>
</evidence>
<reference evidence="3" key="1">
    <citation type="journal article" date="2019" name="Int. J. Syst. Evol. Microbiol.">
        <title>The Global Catalogue of Microorganisms (GCM) 10K type strain sequencing project: providing services to taxonomists for standard genome sequencing and annotation.</title>
        <authorList>
            <consortium name="The Broad Institute Genomics Platform"/>
            <consortium name="The Broad Institute Genome Sequencing Center for Infectious Disease"/>
            <person name="Wu L."/>
            <person name="Ma J."/>
        </authorList>
    </citation>
    <scope>NUCLEOTIDE SEQUENCE [LARGE SCALE GENOMIC DNA]</scope>
    <source>
        <strain evidence="3">XZYJ18</strain>
    </source>
</reference>
<keyword evidence="3" id="KW-1185">Reference proteome</keyword>
<protein>
    <submittedName>
        <fullName evidence="2">DUF3180 domain-containing protein</fullName>
    </submittedName>
</protein>
<keyword evidence="1" id="KW-0812">Transmembrane</keyword>
<keyword evidence="1" id="KW-1133">Transmembrane helix</keyword>
<feature type="transmembrane region" description="Helical" evidence="1">
    <location>
        <begin position="118"/>
        <end position="144"/>
    </location>
</feature>
<proteinExistence type="predicted"/>
<name>A0ABV9DY91_9ACTN</name>
<evidence type="ECO:0000313" key="2">
    <source>
        <dbReference type="EMBL" id="MFC4563866.1"/>
    </source>
</evidence>